<name>A0A9P6G7D2_9PLEO</name>
<feature type="region of interest" description="Disordered" evidence="1">
    <location>
        <begin position="1"/>
        <end position="35"/>
    </location>
</feature>
<feature type="region of interest" description="Disordered" evidence="1">
    <location>
        <begin position="80"/>
        <end position="109"/>
    </location>
</feature>
<evidence type="ECO:0000256" key="1">
    <source>
        <dbReference type="SAM" id="MobiDB-lite"/>
    </source>
</evidence>
<feature type="compositionally biased region" description="Low complexity" evidence="1">
    <location>
        <begin position="1"/>
        <end position="14"/>
    </location>
</feature>
<feature type="compositionally biased region" description="Polar residues" evidence="1">
    <location>
        <begin position="87"/>
        <end position="103"/>
    </location>
</feature>
<evidence type="ECO:0000313" key="3">
    <source>
        <dbReference type="EMBL" id="KAF9730083.1"/>
    </source>
</evidence>
<dbReference type="AlphaFoldDB" id="A0A9P6G7D2"/>
<dbReference type="Proteomes" id="UP000756921">
    <property type="component" value="Unassembled WGS sequence"/>
</dbReference>
<comment type="caution">
    <text evidence="3">The sequence shown here is derived from an EMBL/GenBank/DDBJ whole genome shotgun (WGS) entry which is preliminary data.</text>
</comment>
<gene>
    <name evidence="2" type="ORF">PMIN01_11969</name>
    <name evidence="3" type="ORF">PMIN01_12016</name>
</gene>
<evidence type="ECO:0000313" key="4">
    <source>
        <dbReference type="Proteomes" id="UP000756921"/>
    </source>
</evidence>
<feature type="region of interest" description="Disordered" evidence="1">
    <location>
        <begin position="130"/>
        <end position="156"/>
    </location>
</feature>
<accession>A0A9P6G7D2</accession>
<dbReference type="EMBL" id="WJXW01000015">
    <property type="protein sequence ID" value="KAF9730083.1"/>
    <property type="molecule type" value="Genomic_DNA"/>
</dbReference>
<proteinExistence type="predicted"/>
<keyword evidence="4" id="KW-1185">Reference proteome</keyword>
<protein>
    <submittedName>
        <fullName evidence="3">Uncharacterized protein</fullName>
    </submittedName>
</protein>
<evidence type="ECO:0000313" key="2">
    <source>
        <dbReference type="EMBL" id="KAF9730036.1"/>
    </source>
</evidence>
<dbReference type="EMBL" id="WJXW01000015">
    <property type="protein sequence ID" value="KAF9730036.1"/>
    <property type="molecule type" value="Genomic_DNA"/>
</dbReference>
<reference evidence="3" key="1">
    <citation type="journal article" date="2020" name="Mol. Plant Microbe Interact.">
        <title>Genome Sequence of the Biocontrol Agent Coniothyrium minitans strain Conio (IMI 134523).</title>
        <authorList>
            <person name="Patel D."/>
            <person name="Shittu T.A."/>
            <person name="Baroncelli R."/>
            <person name="Muthumeenakshi S."/>
            <person name="Osborne T.H."/>
            <person name="Janganan T.K."/>
            <person name="Sreenivasaprasad S."/>
        </authorList>
    </citation>
    <scope>NUCLEOTIDE SEQUENCE</scope>
    <source>
        <strain evidence="3">Conio</strain>
    </source>
</reference>
<organism evidence="3 4">
    <name type="scientific">Paraphaeosphaeria minitans</name>
    <dbReference type="NCBI Taxonomy" id="565426"/>
    <lineage>
        <taxon>Eukaryota</taxon>
        <taxon>Fungi</taxon>
        <taxon>Dikarya</taxon>
        <taxon>Ascomycota</taxon>
        <taxon>Pezizomycotina</taxon>
        <taxon>Dothideomycetes</taxon>
        <taxon>Pleosporomycetidae</taxon>
        <taxon>Pleosporales</taxon>
        <taxon>Massarineae</taxon>
        <taxon>Didymosphaeriaceae</taxon>
        <taxon>Paraphaeosphaeria</taxon>
    </lineage>
</organism>
<sequence>MSLSTSPRPSSSTRRAQKKESIEKKSNALAIEKSAPISRRRVFANDIGEATPRPDGFGRSAYPIPNLSYIEALANEPIEYGDDLQARSPTRPHTQSQSSNPSASPKKITSLWNVGNGVTFTHLANTIASKREQPRWKRTCAPGEAGRSGPPSFQHSSFSVADWRRFAFELDRASPHQNGTPASAGSFF</sequence>